<feature type="compositionally biased region" description="Polar residues" evidence="1">
    <location>
        <begin position="1"/>
        <end position="17"/>
    </location>
</feature>
<name>A0ABU6S258_9FABA</name>
<dbReference type="EMBL" id="JASCZI010042984">
    <property type="protein sequence ID" value="MED6130186.1"/>
    <property type="molecule type" value="Genomic_DNA"/>
</dbReference>
<keyword evidence="3" id="KW-1185">Reference proteome</keyword>
<dbReference type="Proteomes" id="UP001341840">
    <property type="component" value="Unassembled WGS sequence"/>
</dbReference>
<feature type="non-terminal residue" evidence="2">
    <location>
        <position position="56"/>
    </location>
</feature>
<protein>
    <submittedName>
        <fullName evidence="2">Uncharacterized protein</fullName>
    </submittedName>
</protein>
<sequence length="56" mass="5971">MSNTLERSTPSQENWDASSDKPSQPSQASQPSQEPSEIQPQEPPTETAATNEAAAT</sequence>
<feature type="compositionally biased region" description="Low complexity" evidence="1">
    <location>
        <begin position="20"/>
        <end position="56"/>
    </location>
</feature>
<evidence type="ECO:0000313" key="2">
    <source>
        <dbReference type="EMBL" id="MED6130186.1"/>
    </source>
</evidence>
<gene>
    <name evidence="2" type="ORF">PIB30_115517</name>
</gene>
<feature type="region of interest" description="Disordered" evidence="1">
    <location>
        <begin position="1"/>
        <end position="56"/>
    </location>
</feature>
<reference evidence="2 3" key="1">
    <citation type="journal article" date="2023" name="Plants (Basel)">
        <title>Bridging the Gap: Combining Genomics and Transcriptomics Approaches to Understand Stylosanthes scabra, an Orphan Legume from the Brazilian Caatinga.</title>
        <authorList>
            <person name="Ferreira-Neto J.R.C."/>
            <person name="da Silva M.D."/>
            <person name="Binneck E."/>
            <person name="de Melo N.F."/>
            <person name="da Silva R.H."/>
            <person name="de Melo A.L.T.M."/>
            <person name="Pandolfi V."/>
            <person name="Bustamante F.O."/>
            <person name="Brasileiro-Vidal A.C."/>
            <person name="Benko-Iseppon A.M."/>
        </authorList>
    </citation>
    <scope>NUCLEOTIDE SEQUENCE [LARGE SCALE GENOMIC DNA]</scope>
    <source>
        <tissue evidence="2">Leaves</tissue>
    </source>
</reference>
<accession>A0ABU6S258</accession>
<evidence type="ECO:0000256" key="1">
    <source>
        <dbReference type="SAM" id="MobiDB-lite"/>
    </source>
</evidence>
<organism evidence="2 3">
    <name type="scientific">Stylosanthes scabra</name>
    <dbReference type="NCBI Taxonomy" id="79078"/>
    <lineage>
        <taxon>Eukaryota</taxon>
        <taxon>Viridiplantae</taxon>
        <taxon>Streptophyta</taxon>
        <taxon>Embryophyta</taxon>
        <taxon>Tracheophyta</taxon>
        <taxon>Spermatophyta</taxon>
        <taxon>Magnoliopsida</taxon>
        <taxon>eudicotyledons</taxon>
        <taxon>Gunneridae</taxon>
        <taxon>Pentapetalae</taxon>
        <taxon>rosids</taxon>
        <taxon>fabids</taxon>
        <taxon>Fabales</taxon>
        <taxon>Fabaceae</taxon>
        <taxon>Papilionoideae</taxon>
        <taxon>50 kb inversion clade</taxon>
        <taxon>dalbergioids sensu lato</taxon>
        <taxon>Dalbergieae</taxon>
        <taxon>Pterocarpus clade</taxon>
        <taxon>Stylosanthes</taxon>
    </lineage>
</organism>
<comment type="caution">
    <text evidence="2">The sequence shown here is derived from an EMBL/GenBank/DDBJ whole genome shotgun (WGS) entry which is preliminary data.</text>
</comment>
<evidence type="ECO:0000313" key="3">
    <source>
        <dbReference type="Proteomes" id="UP001341840"/>
    </source>
</evidence>
<proteinExistence type="predicted"/>